<accession>A0A4U6QA36</accession>
<dbReference type="EMBL" id="SZZH01000006">
    <property type="protein sequence ID" value="TKV56768.1"/>
    <property type="molecule type" value="Genomic_DNA"/>
</dbReference>
<dbReference type="RefSeq" id="WP_137451155.1">
    <property type="nucleotide sequence ID" value="NZ_SZZH01000006.1"/>
</dbReference>
<keyword evidence="3" id="KW-1185">Reference proteome</keyword>
<name>A0A4U6QA36_9ACTN</name>
<reference evidence="2 3" key="1">
    <citation type="submission" date="2019-05" db="EMBL/GenBank/DDBJ databases">
        <title>Nakamurella sp. N5BH11, whole genome shotgun sequence.</title>
        <authorList>
            <person name="Tuo L."/>
        </authorList>
    </citation>
    <scope>NUCLEOTIDE SEQUENCE [LARGE SCALE GENOMIC DNA]</scope>
    <source>
        <strain evidence="2 3">N5BH11</strain>
    </source>
</reference>
<dbReference type="OrthoDB" id="637094at2"/>
<comment type="caution">
    <text evidence="2">The sequence shown here is derived from an EMBL/GenBank/DDBJ whole genome shotgun (WGS) entry which is preliminary data.</text>
</comment>
<gene>
    <name evidence="2" type="ORF">FDO65_18110</name>
</gene>
<dbReference type="Proteomes" id="UP000306985">
    <property type="component" value="Unassembled WGS sequence"/>
</dbReference>
<protein>
    <submittedName>
        <fullName evidence="2">Uncharacterized protein</fullName>
    </submittedName>
</protein>
<evidence type="ECO:0000256" key="1">
    <source>
        <dbReference type="SAM" id="Phobius"/>
    </source>
</evidence>
<keyword evidence="1" id="KW-1133">Transmembrane helix</keyword>
<sequence>MNETYQLYLQSIEKELAWRQDVGDIVDELHDHLSSSHERLISMGLNPSEAVDRTICEMGSPEAVASSFLDDGYGGVAYPSRSSRAGGLAFIVAGLMWLSLGLSWSFSYYRPASWVAVLNSYWSGLVSVAVLLTSLGVISLASRLARPVTAMLRFGSASAALAAVVAIVCQDSAPVWAPLLGASTALSALAYNKSFCVLRISSAVLTSLKFWFLPTLPLQLTIGLIRPQVADGAPLGWLAGFALLGISLIKTGSALSSEHCRISPPEVDLAQTSAN</sequence>
<proteinExistence type="predicted"/>
<feature type="transmembrane region" description="Helical" evidence="1">
    <location>
        <begin position="88"/>
        <end position="109"/>
    </location>
</feature>
<evidence type="ECO:0000313" key="2">
    <source>
        <dbReference type="EMBL" id="TKV56768.1"/>
    </source>
</evidence>
<evidence type="ECO:0000313" key="3">
    <source>
        <dbReference type="Proteomes" id="UP000306985"/>
    </source>
</evidence>
<keyword evidence="1" id="KW-0812">Transmembrane</keyword>
<keyword evidence="1" id="KW-0472">Membrane</keyword>
<dbReference type="AlphaFoldDB" id="A0A4U6QA36"/>
<organism evidence="2 3">
    <name type="scientific">Nakamurella flava</name>
    <dbReference type="NCBI Taxonomy" id="2576308"/>
    <lineage>
        <taxon>Bacteria</taxon>
        <taxon>Bacillati</taxon>
        <taxon>Actinomycetota</taxon>
        <taxon>Actinomycetes</taxon>
        <taxon>Nakamurellales</taxon>
        <taxon>Nakamurellaceae</taxon>
        <taxon>Nakamurella</taxon>
    </lineage>
</organism>
<feature type="transmembrane region" description="Helical" evidence="1">
    <location>
        <begin position="121"/>
        <end position="141"/>
    </location>
</feature>